<dbReference type="RefSeq" id="XP_037224791.1">
    <property type="nucleotide sequence ID" value="XM_037359696.1"/>
</dbReference>
<proteinExistence type="predicted"/>
<gene>
    <name evidence="2" type="ORF">MIND_00282700</name>
</gene>
<dbReference type="SUPFAM" id="SSF48452">
    <property type="entry name" value="TPR-like"/>
    <property type="match status" value="1"/>
</dbReference>
<dbReference type="SUPFAM" id="SSF52540">
    <property type="entry name" value="P-loop containing nucleoside triphosphate hydrolases"/>
    <property type="match status" value="1"/>
</dbReference>
<sequence length="1049" mass="117124">MASALTGTNVQLVGLRSAQVAAATLGAVASLSSTPFLATTASSSQSVLASLQTLKTNKQEIGQLAKDVAQILSGIVALEVGRDKDSMVEPELLHEIGKFAETMSKFQLWLDAYQRTSKLRRLFRQSEESVQLQACKKGVQQALNIFKKYAELAVSTNVESMIRDAQARHDQLIELMGSDSDSSYSAPFSLSYSAGSTGSLSLLPPVPQLFNGRERELRQLIHLLLTQAARVAILGPGGMGKTSLAVATLHDEDIVKKYPNRHFIPCDSAFTVSHLTTIIGINLGLEPAFRTRQGIIRHLTEKSSSLLVLDNFETPWEPQENRPGVEDFVSALSDIPHVALVMTMRGTERPSKTLWTRPFMPPLEPLSDVAARQTFLDIVDEQDEPGIVDDLLALTDNVPLAVNLVARVAAVEGSAKTLERFKVERTATLIDGNDKRSNIETSIRISLSSPRIKSSPHAQELLSLVSLLPDGVFDVDLLQSRLPIPDVLSHKIILIRTSLAYADPSGRLRVLAPIREYIQVAHPPMPLTLRRLRLHFHILSELWDAFIHRRSLMTDLYLRLSLNMGNMHQLLIRGLDDDPVDLKITAQTILRLNYFSRLMSRGISPLFSRIPAILPSLDDDFIALQYHIAVLLSWQFIKIADPDNLIETAISLLPRLERPRLEAALYNAAGEYYLDCAHDSKKARLFFQRALVLGIKSDEMVPQARAIGGLALLEWFQGNHKECIRLAREQQRLGYLMDNTIAEISGSRLRAMALTAIGDFRESARALTEGRAAIIRTHMLNSQYDSMFMNVEAEMHLVKTEYQEARELYAKIERQSSAVFSPQTYAYAVIGLAFVDIEIGVHPDLILAHIKTAHEPLHRSNDLRGTQIVDLCEGCLSLREGNKLHARQTLTRLFGEFRADDEECTFMCLTRLADPTNRLHDLADAVRWATVFFAFAQRKSNRLAIHQALRCLAEVAIWGGDRTEGFNLLQLALEGFTAMDVHHSRAQCLGSLARLELRMGNRMKAEELWRTARPLFERCHQLDQVERINTSLSKLVLSDGGRDRVVALA</sequence>
<dbReference type="Gene3D" id="1.20.930.20">
    <property type="entry name" value="Adaptor protein Cbl, N-terminal domain"/>
    <property type="match status" value="1"/>
</dbReference>
<dbReference type="Gene3D" id="3.40.50.300">
    <property type="entry name" value="P-loop containing nucleotide triphosphate hydrolases"/>
    <property type="match status" value="1"/>
</dbReference>
<dbReference type="GeneID" id="59342212"/>
<dbReference type="InterPro" id="IPR059179">
    <property type="entry name" value="MLKL-like_MCAfunc"/>
</dbReference>
<dbReference type="Pfam" id="PF20703">
    <property type="entry name" value="nSTAND1"/>
    <property type="match status" value="1"/>
</dbReference>
<organism evidence="2 3">
    <name type="scientific">Mycena indigotica</name>
    <dbReference type="NCBI Taxonomy" id="2126181"/>
    <lineage>
        <taxon>Eukaryota</taxon>
        <taxon>Fungi</taxon>
        <taxon>Dikarya</taxon>
        <taxon>Basidiomycota</taxon>
        <taxon>Agaricomycotina</taxon>
        <taxon>Agaricomycetes</taxon>
        <taxon>Agaricomycetidae</taxon>
        <taxon>Agaricales</taxon>
        <taxon>Marasmiineae</taxon>
        <taxon>Mycenaceae</taxon>
        <taxon>Mycena</taxon>
    </lineage>
</organism>
<reference evidence="2" key="1">
    <citation type="submission" date="2020-05" db="EMBL/GenBank/DDBJ databases">
        <title>Mycena genomes resolve the evolution of fungal bioluminescence.</title>
        <authorList>
            <person name="Tsai I.J."/>
        </authorList>
    </citation>
    <scope>NUCLEOTIDE SEQUENCE</scope>
    <source>
        <strain evidence="2">171206Taipei</strain>
    </source>
</reference>
<evidence type="ECO:0000259" key="1">
    <source>
        <dbReference type="Pfam" id="PF20703"/>
    </source>
</evidence>
<evidence type="ECO:0000313" key="2">
    <source>
        <dbReference type="EMBL" id="KAF7312683.1"/>
    </source>
</evidence>
<feature type="domain" description="Novel STAND NTPase 1" evidence="1">
    <location>
        <begin position="208"/>
        <end position="345"/>
    </location>
</feature>
<comment type="caution">
    <text evidence="2">The sequence shown here is derived from an EMBL/GenBank/DDBJ whole genome shotgun (WGS) entry which is preliminary data.</text>
</comment>
<dbReference type="PRINTS" id="PR00364">
    <property type="entry name" value="DISEASERSIST"/>
</dbReference>
<protein>
    <submittedName>
        <fullName evidence="2">NB-ARC domain-containing protein</fullName>
    </submittedName>
</protein>
<dbReference type="PANTHER" id="PTHR47691:SF3">
    <property type="entry name" value="HTH-TYPE TRANSCRIPTIONAL REGULATOR RV0890C-RELATED"/>
    <property type="match status" value="1"/>
</dbReference>
<dbReference type="InterPro" id="IPR011990">
    <property type="entry name" value="TPR-like_helical_dom_sf"/>
</dbReference>
<evidence type="ECO:0000313" key="3">
    <source>
        <dbReference type="Proteomes" id="UP000636479"/>
    </source>
</evidence>
<accession>A0A8H6T7W3</accession>
<dbReference type="GO" id="GO:0007166">
    <property type="term" value="P:cell surface receptor signaling pathway"/>
    <property type="evidence" value="ECO:0007669"/>
    <property type="project" value="InterPro"/>
</dbReference>
<dbReference type="CDD" id="cd21037">
    <property type="entry name" value="MLKL_NTD"/>
    <property type="match status" value="1"/>
</dbReference>
<dbReference type="EMBL" id="JACAZF010000002">
    <property type="protein sequence ID" value="KAF7312683.1"/>
    <property type="molecule type" value="Genomic_DNA"/>
</dbReference>
<dbReference type="PANTHER" id="PTHR47691">
    <property type="entry name" value="REGULATOR-RELATED"/>
    <property type="match status" value="1"/>
</dbReference>
<dbReference type="InterPro" id="IPR036537">
    <property type="entry name" value="Adaptor_Cbl_N_dom_sf"/>
</dbReference>
<dbReference type="AlphaFoldDB" id="A0A8H6T7W3"/>
<dbReference type="Proteomes" id="UP000636479">
    <property type="component" value="Unassembled WGS sequence"/>
</dbReference>
<name>A0A8H6T7W3_9AGAR</name>
<dbReference type="InterPro" id="IPR049052">
    <property type="entry name" value="nSTAND1"/>
</dbReference>
<dbReference type="OrthoDB" id="3027658at2759"/>
<dbReference type="InterPro" id="IPR027417">
    <property type="entry name" value="P-loop_NTPase"/>
</dbReference>
<dbReference type="Gene3D" id="1.25.40.10">
    <property type="entry name" value="Tetratricopeptide repeat domain"/>
    <property type="match status" value="2"/>
</dbReference>
<keyword evidence="3" id="KW-1185">Reference proteome</keyword>